<dbReference type="SUPFAM" id="SSF52402">
    <property type="entry name" value="Adenine nucleotide alpha hydrolases-like"/>
    <property type="match status" value="1"/>
</dbReference>
<feature type="domain" description="Phosphoadenosine phosphosulphate reductase" evidence="1">
    <location>
        <begin position="47"/>
        <end position="238"/>
    </location>
</feature>
<dbReference type="Gene3D" id="3.40.50.620">
    <property type="entry name" value="HUPs"/>
    <property type="match status" value="1"/>
</dbReference>
<dbReference type="GO" id="GO:0003824">
    <property type="term" value="F:catalytic activity"/>
    <property type="evidence" value="ECO:0007669"/>
    <property type="project" value="InterPro"/>
</dbReference>
<gene>
    <name evidence="2" type="ORF">SAMN02745124_01213</name>
</gene>
<sequence>MLSTGAIMKDKAPQRISAFDDFGFKAAVCSLHENVRDLYTSFNAPWVIGYSGGKDSSAVLQLVWTAISTLPEADRRVPIYIISTDTLVENPVVALWVMESLDKMEKVARVSGLPFFPHRLTPEVEDSFWVNLIGKGYPAPRPKFRWCTSRLKINPSNKFISEVIEKSGEAILALGMRKAESSMRARSMEKYEGAREKSQKYVENEYLTPNAGTPNSYVYTPIENWTNDDVWQYLLENNKTPWGSDNNELLDFYKGATKDRECPMAITTDTPSCGDSRFGCWVCTMVSQDKSMQAMIQNDEEKEWMLPLLKYRDSFDIKEDRERRDFRRINGRVQLYNDRAIHGPYWQEERKDLLRRLLQVQKEVQEKKPDSVPDLEIITIDELNEIRRIWNREKDEIEDYVPEIYENVFGRPFPYPQFDESAIIGRDELKILEEVCDGDTLHYQLVRGLISQEQKFRLMVRRSGLFDVLEQTIAKHYYEDEKDATDREKYFQEKKKEMEKRPEQIRLEDYIKRVNN</sequence>
<dbReference type="AlphaFoldDB" id="A0A1M5UKG4"/>
<evidence type="ECO:0000313" key="3">
    <source>
        <dbReference type="Proteomes" id="UP000184139"/>
    </source>
</evidence>
<dbReference type="Proteomes" id="UP000184139">
    <property type="component" value="Unassembled WGS sequence"/>
</dbReference>
<dbReference type="Pfam" id="PF01507">
    <property type="entry name" value="PAPS_reduct"/>
    <property type="match status" value="1"/>
</dbReference>
<dbReference type="InterPro" id="IPR014729">
    <property type="entry name" value="Rossmann-like_a/b/a_fold"/>
</dbReference>
<dbReference type="InterPro" id="IPR002500">
    <property type="entry name" value="PAPS_reduct_dom"/>
</dbReference>
<keyword evidence="3" id="KW-1185">Reference proteome</keyword>
<reference evidence="2 3" key="1">
    <citation type="submission" date="2016-11" db="EMBL/GenBank/DDBJ databases">
        <authorList>
            <person name="Jaros S."/>
            <person name="Januszkiewicz K."/>
            <person name="Wedrychowicz H."/>
        </authorList>
    </citation>
    <scope>NUCLEOTIDE SEQUENCE [LARGE SCALE GENOMIC DNA]</scope>
    <source>
        <strain evidence="2 3">DSM 9705</strain>
    </source>
</reference>
<evidence type="ECO:0000313" key="2">
    <source>
        <dbReference type="EMBL" id="SHH63368.1"/>
    </source>
</evidence>
<dbReference type="EMBL" id="FQXS01000005">
    <property type="protein sequence ID" value="SHH63368.1"/>
    <property type="molecule type" value="Genomic_DNA"/>
</dbReference>
<dbReference type="NCBIfam" id="TIGR03183">
    <property type="entry name" value="DNA_S_dndC"/>
    <property type="match status" value="1"/>
</dbReference>
<dbReference type="InterPro" id="IPR017598">
    <property type="entry name" value="SulphurTrfase_DndC"/>
</dbReference>
<dbReference type="STRING" id="1121409.SAMN02745124_01213"/>
<accession>A0A1M5UKG4</accession>
<dbReference type="PANTHER" id="PTHR43196">
    <property type="entry name" value="SULFATE ADENYLYLTRANSFERASE SUBUNIT 2"/>
    <property type="match status" value="1"/>
</dbReference>
<dbReference type="NCBIfam" id="NF005316">
    <property type="entry name" value="PRK06850.1"/>
    <property type="match status" value="1"/>
</dbReference>
<protein>
    <submittedName>
        <fullName evidence="2">DNA sulfur modification protein DndC</fullName>
    </submittedName>
</protein>
<proteinExistence type="predicted"/>
<evidence type="ECO:0000259" key="1">
    <source>
        <dbReference type="Pfam" id="PF01507"/>
    </source>
</evidence>
<dbReference type="InterPro" id="IPR050128">
    <property type="entry name" value="Sulfate_adenylyltrnsfr_sub2"/>
</dbReference>
<organism evidence="2 3">
    <name type="scientific">Desulfofustis glycolicus DSM 9705</name>
    <dbReference type="NCBI Taxonomy" id="1121409"/>
    <lineage>
        <taxon>Bacteria</taxon>
        <taxon>Pseudomonadati</taxon>
        <taxon>Thermodesulfobacteriota</taxon>
        <taxon>Desulfobulbia</taxon>
        <taxon>Desulfobulbales</taxon>
        <taxon>Desulfocapsaceae</taxon>
        <taxon>Desulfofustis</taxon>
    </lineage>
</organism>
<name>A0A1M5UKG4_9BACT</name>
<dbReference type="PANTHER" id="PTHR43196:SF2">
    <property type="entry name" value="PHOSPHOADENOSINE PHOSPHOSULFATE REDUCTASE"/>
    <property type="match status" value="1"/>
</dbReference>